<proteinExistence type="predicted"/>
<accession>A0A0F9HA46</accession>
<dbReference type="EMBL" id="LAZR01023421">
    <property type="protein sequence ID" value="KKL78550.1"/>
    <property type="molecule type" value="Genomic_DNA"/>
</dbReference>
<dbReference type="AlphaFoldDB" id="A0A0F9HA46"/>
<gene>
    <name evidence="2" type="ORF">LCGC14_2023690</name>
</gene>
<reference evidence="2" key="1">
    <citation type="journal article" date="2015" name="Nature">
        <title>Complex archaea that bridge the gap between prokaryotes and eukaryotes.</title>
        <authorList>
            <person name="Spang A."/>
            <person name="Saw J.H."/>
            <person name="Jorgensen S.L."/>
            <person name="Zaremba-Niedzwiedzka K."/>
            <person name="Martijn J."/>
            <person name="Lind A.E."/>
            <person name="van Eijk R."/>
            <person name="Schleper C."/>
            <person name="Guy L."/>
            <person name="Ettema T.J."/>
        </authorList>
    </citation>
    <scope>NUCLEOTIDE SEQUENCE</scope>
</reference>
<protein>
    <submittedName>
        <fullName evidence="2">Uncharacterized protein</fullName>
    </submittedName>
</protein>
<sequence length="50" mass="5573">KQITRGEKEEEAPTEVDHQSDFLQAVDAPTESDTKLNVSPASRPELHLVE</sequence>
<feature type="non-terminal residue" evidence="2">
    <location>
        <position position="1"/>
    </location>
</feature>
<organism evidence="2">
    <name type="scientific">marine sediment metagenome</name>
    <dbReference type="NCBI Taxonomy" id="412755"/>
    <lineage>
        <taxon>unclassified sequences</taxon>
        <taxon>metagenomes</taxon>
        <taxon>ecological metagenomes</taxon>
    </lineage>
</organism>
<name>A0A0F9HA46_9ZZZZ</name>
<evidence type="ECO:0000256" key="1">
    <source>
        <dbReference type="SAM" id="MobiDB-lite"/>
    </source>
</evidence>
<feature type="region of interest" description="Disordered" evidence="1">
    <location>
        <begin position="1"/>
        <end position="50"/>
    </location>
</feature>
<comment type="caution">
    <text evidence="2">The sequence shown here is derived from an EMBL/GenBank/DDBJ whole genome shotgun (WGS) entry which is preliminary data.</text>
</comment>
<evidence type="ECO:0000313" key="2">
    <source>
        <dbReference type="EMBL" id="KKL78550.1"/>
    </source>
</evidence>